<gene>
    <name evidence="1" type="ORF">HOLleu_28072</name>
</gene>
<proteinExistence type="predicted"/>
<accession>A0A9Q1H393</accession>
<name>A0A9Q1H393_HOLLE</name>
<sequence>MAAVADVFSWIKTCQNAYDKFQVAYDVCFKVVTNFKEQRTSLMEEADFLMNERVKNISETVSTQPQDSLRGLRKELQEISNLFGEIVDFLDDVKNTSSGTVISFLKTLLGKYRRYQKQFKEYTERLHYMRERLDQLVTVISMLSFSSDRPC</sequence>
<evidence type="ECO:0000313" key="2">
    <source>
        <dbReference type="Proteomes" id="UP001152320"/>
    </source>
</evidence>
<reference evidence="1" key="1">
    <citation type="submission" date="2021-10" db="EMBL/GenBank/DDBJ databases">
        <title>Tropical sea cucumber genome reveals ecological adaptation and Cuvierian tubules defense mechanism.</title>
        <authorList>
            <person name="Chen T."/>
        </authorList>
    </citation>
    <scope>NUCLEOTIDE SEQUENCE</scope>
    <source>
        <strain evidence="1">Nanhai2018</strain>
        <tissue evidence="1">Muscle</tissue>
    </source>
</reference>
<dbReference type="EMBL" id="JAIZAY010000013">
    <property type="protein sequence ID" value="KAJ8031363.1"/>
    <property type="molecule type" value="Genomic_DNA"/>
</dbReference>
<dbReference type="Proteomes" id="UP001152320">
    <property type="component" value="Chromosome 13"/>
</dbReference>
<dbReference type="AlphaFoldDB" id="A0A9Q1H393"/>
<organism evidence="1 2">
    <name type="scientific">Holothuria leucospilota</name>
    <name type="common">Black long sea cucumber</name>
    <name type="synonym">Mertensiothuria leucospilota</name>
    <dbReference type="NCBI Taxonomy" id="206669"/>
    <lineage>
        <taxon>Eukaryota</taxon>
        <taxon>Metazoa</taxon>
        <taxon>Echinodermata</taxon>
        <taxon>Eleutherozoa</taxon>
        <taxon>Echinozoa</taxon>
        <taxon>Holothuroidea</taxon>
        <taxon>Aspidochirotacea</taxon>
        <taxon>Aspidochirotida</taxon>
        <taxon>Holothuriidae</taxon>
        <taxon>Holothuria</taxon>
    </lineage>
</organism>
<comment type="caution">
    <text evidence="1">The sequence shown here is derived from an EMBL/GenBank/DDBJ whole genome shotgun (WGS) entry which is preliminary data.</text>
</comment>
<evidence type="ECO:0000313" key="1">
    <source>
        <dbReference type="EMBL" id="KAJ8031363.1"/>
    </source>
</evidence>
<protein>
    <submittedName>
        <fullName evidence="1">Uncharacterized protein</fullName>
    </submittedName>
</protein>
<keyword evidence="2" id="KW-1185">Reference proteome</keyword>